<feature type="coiled-coil region" evidence="3">
    <location>
        <begin position="478"/>
        <end position="526"/>
    </location>
</feature>
<gene>
    <name evidence="6" type="ORF">BN626_00035</name>
</gene>
<reference evidence="6" key="1">
    <citation type="submission" date="2012-11" db="EMBL/GenBank/DDBJ databases">
        <title>Dependencies among metagenomic species, viruses, plasmids and units of genetic variation.</title>
        <authorList>
            <person name="Nielsen H.B."/>
            <person name="Almeida M."/>
            <person name="Juncker A.S."/>
            <person name="Rasmussen S."/>
            <person name="Li J."/>
            <person name="Sunagawa S."/>
            <person name="Plichta D."/>
            <person name="Gautier L."/>
            <person name="Le Chatelier E."/>
            <person name="Peletier E."/>
            <person name="Bonde I."/>
            <person name="Nielsen T."/>
            <person name="Manichanh C."/>
            <person name="Arumugam M."/>
            <person name="Batto J."/>
            <person name="Santos M.B.Q.D."/>
            <person name="Blom N."/>
            <person name="Borruel N."/>
            <person name="Burgdorf K.S."/>
            <person name="Boumezbeur F."/>
            <person name="Casellas F."/>
            <person name="Dore J."/>
            <person name="Guarner F."/>
            <person name="Hansen T."/>
            <person name="Hildebrand F."/>
            <person name="Kaas R.S."/>
            <person name="Kennedy S."/>
            <person name="Kristiansen K."/>
            <person name="Kultima J.R."/>
            <person name="Leonard P."/>
            <person name="Levenez F."/>
            <person name="Lund O."/>
            <person name="Moumen B."/>
            <person name="Le Paslier D."/>
            <person name="Pons N."/>
            <person name="Pedersen O."/>
            <person name="Prifti E."/>
            <person name="Qin J."/>
            <person name="Raes J."/>
            <person name="Tap J."/>
            <person name="Tims S."/>
            <person name="Ussery D.W."/>
            <person name="Yamada T."/>
            <person name="MetaHit consortium"/>
            <person name="Renault P."/>
            <person name="Sicheritz-Ponten T."/>
            <person name="Bork P."/>
            <person name="Wang J."/>
            <person name="Brunak S."/>
            <person name="Ehrlich S.D."/>
        </authorList>
    </citation>
    <scope>NUCLEOTIDE SEQUENCE [LARGE SCALE GENOMIC DNA]</scope>
</reference>
<keyword evidence="2" id="KW-0233">DNA recombination</keyword>
<evidence type="ECO:0000256" key="3">
    <source>
        <dbReference type="SAM" id="Coils"/>
    </source>
</evidence>
<evidence type="ECO:0000313" key="7">
    <source>
        <dbReference type="Proteomes" id="UP000018162"/>
    </source>
</evidence>
<evidence type="ECO:0000256" key="2">
    <source>
        <dbReference type="ARBA" id="ARBA00023172"/>
    </source>
</evidence>
<dbReference type="Pfam" id="PF07508">
    <property type="entry name" value="Recombinase"/>
    <property type="match status" value="1"/>
</dbReference>
<keyword evidence="3" id="KW-0175">Coiled coil</keyword>
<proteinExistence type="predicted"/>
<dbReference type="GO" id="GO:0000150">
    <property type="term" value="F:DNA strand exchange activity"/>
    <property type="evidence" value="ECO:0007669"/>
    <property type="project" value="InterPro"/>
</dbReference>
<dbReference type="InterPro" id="IPR006119">
    <property type="entry name" value="Resolv_N"/>
</dbReference>
<accession>R6UUA1</accession>
<dbReference type="InterPro" id="IPR038109">
    <property type="entry name" value="DNA_bind_recomb_sf"/>
</dbReference>
<dbReference type="GO" id="GO:0003677">
    <property type="term" value="F:DNA binding"/>
    <property type="evidence" value="ECO:0007669"/>
    <property type="project" value="UniProtKB-KW"/>
</dbReference>
<evidence type="ECO:0000259" key="5">
    <source>
        <dbReference type="PROSITE" id="PS51737"/>
    </source>
</evidence>
<dbReference type="Gene3D" id="3.40.50.1390">
    <property type="entry name" value="Resolvase, N-terminal catalytic domain"/>
    <property type="match status" value="1"/>
</dbReference>
<feature type="domain" description="Resolvase/invertase-type recombinase catalytic" evidence="4">
    <location>
        <begin position="38"/>
        <end position="190"/>
    </location>
</feature>
<organism evidence="6 7">
    <name type="scientific">Agathobacter rectalis CAG:36</name>
    <dbReference type="NCBI Taxonomy" id="1263079"/>
    <lineage>
        <taxon>Bacteria</taxon>
        <taxon>Bacillati</taxon>
        <taxon>Bacillota</taxon>
        <taxon>Clostridia</taxon>
        <taxon>Lachnospirales</taxon>
        <taxon>Lachnospiraceae</taxon>
        <taxon>Agathobacter</taxon>
    </lineage>
</organism>
<sequence>MSIRSKFNEDEIRNLDKEKYMYNVSFDDIMQYSDKVFDVAALIRESTDSEEQQRAFAVQRDVVLDLISKKDNFRLDKNNIFEELGKSGLKAVDRPAFQLMCNRASQYKFDILIVDAVSRLARSIRELFDVIYDFQELGIGIIILKEKYWTYNMTHTDILRLAIDAGLAQAESMNTGCRVGDHMLELAKKGQLLGGDMFGYRLKKAVDDMGNRMPNKNSLIQEPVEAYVVKTIFDLYTSDDKDIVKTSSSICRYLIENNMRTYKGDLRWTPSKVIRILANTKYMGYQLPEKSKVIDTVRKKKVLTHIEPVKDVLDANGNLIEKGNLVRISCEPIVSEETWWKAYDRRMSRSSKDSENIKGRKSGLRVSVDALGRKAYCSCGYCLSRQYTHTATETKSATYRYKCRWQVDHASKYTIEAALKENNVVCDNPAVSDVKLWLCEKQVFSYVFKNGKSAVLQALEIIEHCKQEEEVLEDGTSLQTLESRRDELKKKRKKLLALSLEDDYDMNDYKELKAEIDEEIATIEDSIAHFEIEKAKQQKKVFNIEDIRQRLNTIINLRDYKVSDEVIDMFVERIIYRGVVDGNDEFVWVMNLSGECTDTSAKYKIRGYDKNYADSLKSDRNFNIVARMLIPMEECKRFCQEEAGRRFKKKYWNPITIKIAIA</sequence>
<dbReference type="InterPro" id="IPR011109">
    <property type="entry name" value="DNA_bind_recombinase_dom"/>
</dbReference>
<dbReference type="Proteomes" id="UP000018162">
    <property type="component" value="Unassembled WGS sequence"/>
</dbReference>
<dbReference type="AlphaFoldDB" id="R6UUA1"/>
<evidence type="ECO:0000259" key="4">
    <source>
        <dbReference type="PROSITE" id="PS51736"/>
    </source>
</evidence>
<feature type="domain" description="Recombinase" evidence="5">
    <location>
        <begin position="197"/>
        <end position="352"/>
    </location>
</feature>
<dbReference type="PROSITE" id="PS51736">
    <property type="entry name" value="RECOMBINASES_3"/>
    <property type="match status" value="1"/>
</dbReference>
<dbReference type="InterPro" id="IPR036162">
    <property type="entry name" value="Resolvase-like_N_sf"/>
</dbReference>
<dbReference type="InterPro" id="IPR050639">
    <property type="entry name" value="SSR_resolvase"/>
</dbReference>
<dbReference type="PROSITE" id="PS51737">
    <property type="entry name" value="RECOMBINASE_DNA_BIND"/>
    <property type="match status" value="1"/>
</dbReference>
<evidence type="ECO:0000256" key="1">
    <source>
        <dbReference type="ARBA" id="ARBA00023125"/>
    </source>
</evidence>
<dbReference type="PANTHER" id="PTHR30461:SF2">
    <property type="entry name" value="SERINE RECOMBINASE PINE-RELATED"/>
    <property type="match status" value="1"/>
</dbReference>
<name>R6UUA1_9FIRM</name>
<dbReference type="Pfam" id="PF00239">
    <property type="entry name" value="Resolvase"/>
    <property type="match status" value="1"/>
</dbReference>
<comment type="caution">
    <text evidence="6">The sequence shown here is derived from an EMBL/GenBank/DDBJ whole genome shotgun (WGS) entry which is preliminary data.</text>
</comment>
<evidence type="ECO:0000313" key="6">
    <source>
        <dbReference type="EMBL" id="CDC74312.1"/>
    </source>
</evidence>
<dbReference type="PANTHER" id="PTHR30461">
    <property type="entry name" value="DNA-INVERTASE FROM LAMBDOID PROPHAGE"/>
    <property type="match status" value="1"/>
</dbReference>
<dbReference type="SMART" id="SM00857">
    <property type="entry name" value="Resolvase"/>
    <property type="match status" value="1"/>
</dbReference>
<protein>
    <recommendedName>
        <fullName evidence="8">Site-specific recombinases DNA invertase Pin homologs</fullName>
    </recommendedName>
</protein>
<dbReference type="SUPFAM" id="SSF53041">
    <property type="entry name" value="Resolvase-like"/>
    <property type="match status" value="1"/>
</dbReference>
<evidence type="ECO:0008006" key="8">
    <source>
        <dbReference type="Google" id="ProtNLM"/>
    </source>
</evidence>
<dbReference type="EMBL" id="CBFV010000076">
    <property type="protein sequence ID" value="CDC74312.1"/>
    <property type="molecule type" value="Genomic_DNA"/>
</dbReference>
<dbReference type="Gene3D" id="3.90.1750.20">
    <property type="entry name" value="Putative Large Serine Recombinase, Chain B, Domain 2"/>
    <property type="match status" value="1"/>
</dbReference>
<dbReference type="CDD" id="cd00338">
    <property type="entry name" value="Ser_Recombinase"/>
    <property type="match status" value="1"/>
</dbReference>
<keyword evidence="1" id="KW-0238">DNA-binding</keyword>